<gene>
    <name evidence="2" type="ORF">AJR17_023770</name>
</gene>
<reference evidence="2" key="1">
    <citation type="submission" date="2017-02" db="EMBL/GenBank/DDBJ databases">
        <title>Shigella draft genomes.</title>
        <authorList>
            <person name="Weis A.M."/>
            <person name="Weimer B.C."/>
            <person name="Gilpin B."/>
        </authorList>
    </citation>
    <scope>NUCLEOTIDE SEQUENCE [LARGE SCALE GENOMIC DNA]</scope>
    <source>
        <strain evidence="2">BCW_4868</strain>
    </source>
</reference>
<feature type="domain" description="HNH nuclease" evidence="1">
    <location>
        <begin position="96"/>
        <end position="148"/>
    </location>
</feature>
<dbReference type="AlphaFoldDB" id="A0A1S9IXC7"/>
<dbReference type="Proteomes" id="UP000868349">
    <property type="component" value="Unassembled WGS sequence"/>
</dbReference>
<accession>A0A1S9IXC7</accession>
<comment type="caution">
    <text evidence="2">The sequence shown here is derived from an EMBL/GenBank/DDBJ whole genome shotgun (WGS) entry which is preliminary data.</text>
</comment>
<name>A0A1S9IXC7_SHIBO</name>
<proteinExistence type="predicted"/>
<sequence length="296" mass="34307">MKKIPCPTKSFNEMLAKCADGMSQKNVRINFLSHLQTFLQIEQQYKTLSLTGLLFLYPKTEPLTDTTLVIGDLTKTKLENLYDNNLRNKEKPARDFYDKLMVSSGEKCPFCGDIGQTRNLDHFLPKAHFPEFSVMPLNLVPSCRDCNMGEKGASFATTEVEQTLHPYIDKDIFFQNQWVFADYVNEDTGAIEYHVNCPVEWRQEDKDRARNHFVNLNIAHRYSLEAGKHLSEIIDQKNSFKTMIRCLVPQISSESIIQGFIDAVLQPVIDSHQFKNHWKRVMYQCLKDSCDFFNDI</sequence>
<dbReference type="RefSeq" id="WP_075331105.1">
    <property type="nucleotide sequence ID" value="NZ_MSJS02000136.1"/>
</dbReference>
<protein>
    <recommendedName>
        <fullName evidence="1">HNH nuclease domain-containing protein</fullName>
    </recommendedName>
</protein>
<dbReference type="SMART" id="SM00507">
    <property type="entry name" value="HNHc"/>
    <property type="match status" value="1"/>
</dbReference>
<dbReference type="EMBL" id="MSJS02000136">
    <property type="protein sequence ID" value="OOO75264.1"/>
    <property type="molecule type" value="Genomic_DNA"/>
</dbReference>
<dbReference type="InterPro" id="IPR003615">
    <property type="entry name" value="HNH_nuc"/>
</dbReference>
<dbReference type="Gene3D" id="1.10.30.50">
    <property type="match status" value="1"/>
</dbReference>
<evidence type="ECO:0000259" key="1">
    <source>
        <dbReference type="SMART" id="SM00507"/>
    </source>
</evidence>
<dbReference type="CDD" id="cd00085">
    <property type="entry name" value="HNHc"/>
    <property type="match status" value="1"/>
</dbReference>
<organism evidence="2">
    <name type="scientific">Shigella boydii</name>
    <dbReference type="NCBI Taxonomy" id="621"/>
    <lineage>
        <taxon>Bacteria</taxon>
        <taxon>Pseudomonadati</taxon>
        <taxon>Pseudomonadota</taxon>
        <taxon>Gammaproteobacteria</taxon>
        <taxon>Enterobacterales</taxon>
        <taxon>Enterobacteriaceae</taxon>
        <taxon>Shigella</taxon>
    </lineage>
</organism>
<evidence type="ECO:0000313" key="2">
    <source>
        <dbReference type="EMBL" id="OOO75264.1"/>
    </source>
</evidence>